<dbReference type="STRING" id="765440.A0A0C3F7N0"/>
<dbReference type="OrthoDB" id="5987198at2759"/>
<accession>A0A0C3F7N0</accession>
<dbReference type="HOGENOM" id="CLU_185457_0_0_1"/>
<dbReference type="AlphaFoldDB" id="A0A0C3F7N0"/>
<reference evidence="2" key="2">
    <citation type="submission" date="2015-01" db="EMBL/GenBank/DDBJ databases">
        <title>Evolutionary Origins and Diversification of the Mycorrhizal Mutualists.</title>
        <authorList>
            <consortium name="DOE Joint Genome Institute"/>
            <consortium name="Mycorrhizal Genomics Consortium"/>
            <person name="Kohler A."/>
            <person name="Kuo A."/>
            <person name="Nagy L.G."/>
            <person name="Floudas D."/>
            <person name="Copeland A."/>
            <person name="Barry K.W."/>
            <person name="Cichocki N."/>
            <person name="Veneault-Fourrey C."/>
            <person name="LaButti K."/>
            <person name="Lindquist E.A."/>
            <person name="Lipzen A."/>
            <person name="Lundell T."/>
            <person name="Morin E."/>
            <person name="Murat C."/>
            <person name="Riley R."/>
            <person name="Ohm R."/>
            <person name="Sun H."/>
            <person name="Tunlid A."/>
            <person name="Henrissat B."/>
            <person name="Grigoriev I.V."/>
            <person name="Hibbett D.S."/>
            <person name="Martin F."/>
        </authorList>
    </citation>
    <scope>NUCLEOTIDE SEQUENCE [LARGE SCALE GENOMIC DNA]</scope>
    <source>
        <strain evidence="2">F 1598</strain>
    </source>
</reference>
<name>A0A0C3F7N0_PILCF</name>
<dbReference type="InParanoid" id="A0A0C3F7N0"/>
<dbReference type="Proteomes" id="UP000054166">
    <property type="component" value="Unassembled WGS sequence"/>
</dbReference>
<organism evidence="1 2">
    <name type="scientific">Piloderma croceum (strain F 1598)</name>
    <dbReference type="NCBI Taxonomy" id="765440"/>
    <lineage>
        <taxon>Eukaryota</taxon>
        <taxon>Fungi</taxon>
        <taxon>Dikarya</taxon>
        <taxon>Basidiomycota</taxon>
        <taxon>Agaricomycotina</taxon>
        <taxon>Agaricomycetes</taxon>
        <taxon>Agaricomycetidae</taxon>
        <taxon>Atheliales</taxon>
        <taxon>Atheliaceae</taxon>
        <taxon>Piloderma</taxon>
    </lineage>
</organism>
<evidence type="ECO:0000313" key="1">
    <source>
        <dbReference type="EMBL" id="KIM75924.1"/>
    </source>
</evidence>
<gene>
    <name evidence="1" type="ORF">PILCRDRAFT_826753</name>
</gene>
<proteinExistence type="predicted"/>
<reference evidence="1 2" key="1">
    <citation type="submission" date="2014-04" db="EMBL/GenBank/DDBJ databases">
        <authorList>
            <consortium name="DOE Joint Genome Institute"/>
            <person name="Kuo A."/>
            <person name="Tarkka M."/>
            <person name="Buscot F."/>
            <person name="Kohler A."/>
            <person name="Nagy L.G."/>
            <person name="Floudas D."/>
            <person name="Copeland A."/>
            <person name="Barry K.W."/>
            <person name="Cichocki N."/>
            <person name="Veneault-Fourrey C."/>
            <person name="LaButti K."/>
            <person name="Lindquist E.A."/>
            <person name="Lipzen A."/>
            <person name="Lundell T."/>
            <person name="Morin E."/>
            <person name="Murat C."/>
            <person name="Sun H."/>
            <person name="Tunlid A."/>
            <person name="Henrissat B."/>
            <person name="Grigoriev I.V."/>
            <person name="Hibbett D.S."/>
            <person name="Martin F."/>
            <person name="Nordberg H.P."/>
            <person name="Cantor M.N."/>
            <person name="Hua S.X."/>
        </authorList>
    </citation>
    <scope>NUCLEOTIDE SEQUENCE [LARGE SCALE GENOMIC DNA]</scope>
    <source>
        <strain evidence="1 2">F 1598</strain>
    </source>
</reference>
<evidence type="ECO:0000313" key="2">
    <source>
        <dbReference type="Proteomes" id="UP000054166"/>
    </source>
</evidence>
<dbReference type="EMBL" id="KN833040">
    <property type="protein sequence ID" value="KIM75924.1"/>
    <property type="molecule type" value="Genomic_DNA"/>
</dbReference>
<protein>
    <submittedName>
        <fullName evidence="1">Uncharacterized protein</fullName>
    </submittedName>
</protein>
<keyword evidence="2" id="KW-1185">Reference proteome</keyword>
<sequence length="68" mass="7908">MVQDDPAKHPTIDKVVSRFDDIQHGLSSRKLRSRVVTTVWWVFFRSIGHWSVGRVQYIVARVPSFPSQ</sequence>